<evidence type="ECO:0008006" key="3">
    <source>
        <dbReference type="Google" id="ProtNLM"/>
    </source>
</evidence>
<keyword evidence="1" id="KW-0812">Transmembrane</keyword>
<protein>
    <recommendedName>
        <fullName evidence="3">Cytochrome c1</fullName>
    </recommendedName>
</protein>
<name>T1AGN2_9ZZZZ</name>
<accession>T1AGN2</accession>
<gene>
    <name evidence="2" type="ORF">B1A_16552</name>
</gene>
<feature type="transmembrane region" description="Helical" evidence="1">
    <location>
        <begin position="9"/>
        <end position="27"/>
    </location>
</feature>
<evidence type="ECO:0000313" key="2">
    <source>
        <dbReference type="EMBL" id="EQD40174.1"/>
    </source>
</evidence>
<keyword evidence="1" id="KW-0472">Membrane</keyword>
<organism evidence="2">
    <name type="scientific">mine drainage metagenome</name>
    <dbReference type="NCBI Taxonomy" id="410659"/>
    <lineage>
        <taxon>unclassified sequences</taxon>
        <taxon>metagenomes</taxon>
        <taxon>ecological metagenomes</taxon>
    </lineage>
</organism>
<dbReference type="EMBL" id="AUZX01012169">
    <property type="protein sequence ID" value="EQD40174.1"/>
    <property type="molecule type" value="Genomic_DNA"/>
</dbReference>
<evidence type="ECO:0000256" key="1">
    <source>
        <dbReference type="SAM" id="Phobius"/>
    </source>
</evidence>
<reference evidence="2" key="1">
    <citation type="submission" date="2013-08" db="EMBL/GenBank/DDBJ databases">
        <authorList>
            <person name="Mendez C."/>
            <person name="Richter M."/>
            <person name="Ferrer M."/>
            <person name="Sanchez J."/>
        </authorList>
    </citation>
    <scope>NUCLEOTIDE SEQUENCE</scope>
</reference>
<feature type="non-terminal residue" evidence="2">
    <location>
        <position position="1"/>
    </location>
</feature>
<keyword evidence="1" id="KW-1133">Transmembrane helix</keyword>
<dbReference type="Gene3D" id="1.20.5.100">
    <property type="entry name" value="Cytochrome c1, transmembrane anchor, C-terminal"/>
    <property type="match status" value="1"/>
</dbReference>
<dbReference type="AlphaFoldDB" id="T1AGN2"/>
<comment type="caution">
    <text evidence="2">The sequence shown here is derived from an EMBL/GenBank/DDBJ whole genome shotgun (WGS) entry which is preliminary data.</text>
</comment>
<reference evidence="2" key="2">
    <citation type="journal article" date="2014" name="ISME J.">
        <title>Microbial stratification in low pH oxic and suboxic macroscopic growths along an acid mine drainage.</title>
        <authorList>
            <person name="Mendez-Garcia C."/>
            <person name="Mesa V."/>
            <person name="Sprenger R.R."/>
            <person name="Richter M."/>
            <person name="Diez M.S."/>
            <person name="Solano J."/>
            <person name="Bargiela R."/>
            <person name="Golyshina O.V."/>
            <person name="Manteca A."/>
            <person name="Ramos J.L."/>
            <person name="Gallego J.R."/>
            <person name="Llorente I."/>
            <person name="Martins Dos Santos V.A."/>
            <person name="Jensen O.N."/>
            <person name="Pelaez A.I."/>
            <person name="Sanchez J."/>
            <person name="Ferrer M."/>
        </authorList>
    </citation>
    <scope>NUCLEOTIDE SEQUENCE</scope>
</reference>
<proteinExistence type="predicted"/>
<sequence>PNKLERHRIGIWVILFLIAFTWLAWLLKREYWKDVR</sequence>